<evidence type="ECO:0000256" key="1">
    <source>
        <dbReference type="ARBA" id="ARBA00004370"/>
    </source>
</evidence>
<reference evidence="8 9" key="1">
    <citation type="submission" date="2023-09" db="EMBL/GenBank/DDBJ databases">
        <title>Nesidiocoris tenuis whole genome shotgun sequence.</title>
        <authorList>
            <person name="Shibata T."/>
            <person name="Shimoda M."/>
            <person name="Kobayashi T."/>
            <person name="Uehara T."/>
        </authorList>
    </citation>
    <scope>NUCLEOTIDE SEQUENCE [LARGE SCALE GENOMIC DNA]</scope>
    <source>
        <strain evidence="8 9">Japan</strain>
    </source>
</reference>
<evidence type="ECO:0000256" key="5">
    <source>
        <dbReference type="ARBA" id="ARBA00023136"/>
    </source>
</evidence>
<evidence type="ECO:0000313" key="9">
    <source>
        <dbReference type="Proteomes" id="UP001307889"/>
    </source>
</evidence>
<dbReference type="InterPro" id="IPR052954">
    <property type="entry name" value="GPCR-Ligand_Int"/>
</dbReference>
<dbReference type="PRINTS" id="PR00237">
    <property type="entry name" value="GPCRRHODOPSN"/>
</dbReference>
<feature type="transmembrane region" description="Helical" evidence="6">
    <location>
        <begin position="12"/>
        <end position="39"/>
    </location>
</feature>
<feature type="transmembrane region" description="Helical" evidence="6">
    <location>
        <begin position="315"/>
        <end position="334"/>
    </location>
</feature>
<evidence type="ECO:0000313" key="8">
    <source>
        <dbReference type="EMBL" id="BES94989.1"/>
    </source>
</evidence>
<evidence type="ECO:0000256" key="3">
    <source>
        <dbReference type="ARBA" id="ARBA00022692"/>
    </source>
</evidence>
<proteinExistence type="inferred from homology"/>
<dbReference type="Pfam" id="PF00001">
    <property type="entry name" value="7tm_1"/>
    <property type="match status" value="1"/>
</dbReference>
<dbReference type="PANTHER" id="PTHR46641:SF22">
    <property type="entry name" value="PROCTOLIN RECEPTOR, ISOFORM A"/>
    <property type="match status" value="1"/>
</dbReference>
<protein>
    <submittedName>
        <fullName evidence="8">Serpentine type 7TM GPCR chemoreceptor Srw</fullName>
    </submittedName>
</protein>
<comment type="subcellular location">
    <subcellularLocation>
        <location evidence="1">Membrane</location>
    </subcellularLocation>
</comment>
<feature type="transmembrane region" description="Helical" evidence="6">
    <location>
        <begin position="93"/>
        <end position="113"/>
    </location>
</feature>
<feature type="transmembrane region" description="Helical" evidence="6">
    <location>
        <begin position="269"/>
        <end position="295"/>
    </location>
</feature>
<dbReference type="EMBL" id="AP028913">
    <property type="protein sequence ID" value="BES94989.1"/>
    <property type="molecule type" value="Genomic_DNA"/>
</dbReference>
<feature type="domain" description="G-protein coupled receptors family 1 profile" evidence="7">
    <location>
        <begin position="32"/>
        <end position="331"/>
    </location>
</feature>
<feature type="transmembrane region" description="Helical" evidence="6">
    <location>
        <begin position="134"/>
        <end position="154"/>
    </location>
</feature>
<dbReference type="InterPro" id="IPR000276">
    <property type="entry name" value="GPCR_Rhodpsn"/>
</dbReference>
<keyword evidence="9" id="KW-1185">Reference proteome</keyword>
<keyword evidence="5 6" id="KW-0472">Membrane</keyword>
<keyword evidence="3 6" id="KW-0812">Transmembrane</keyword>
<evidence type="ECO:0000259" key="7">
    <source>
        <dbReference type="PROSITE" id="PS50262"/>
    </source>
</evidence>
<dbReference type="InterPro" id="IPR017452">
    <property type="entry name" value="GPCR_Rhodpsn_7TM"/>
</dbReference>
<evidence type="ECO:0000256" key="2">
    <source>
        <dbReference type="ARBA" id="ARBA00010663"/>
    </source>
</evidence>
<dbReference type="SMART" id="SM01381">
    <property type="entry name" value="7TM_GPCR_Srsx"/>
    <property type="match status" value="1"/>
</dbReference>
<organism evidence="8 9">
    <name type="scientific">Nesidiocoris tenuis</name>
    <dbReference type="NCBI Taxonomy" id="355587"/>
    <lineage>
        <taxon>Eukaryota</taxon>
        <taxon>Metazoa</taxon>
        <taxon>Ecdysozoa</taxon>
        <taxon>Arthropoda</taxon>
        <taxon>Hexapoda</taxon>
        <taxon>Insecta</taxon>
        <taxon>Pterygota</taxon>
        <taxon>Neoptera</taxon>
        <taxon>Paraneoptera</taxon>
        <taxon>Hemiptera</taxon>
        <taxon>Heteroptera</taxon>
        <taxon>Panheteroptera</taxon>
        <taxon>Cimicomorpha</taxon>
        <taxon>Miridae</taxon>
        <taxon>Dicyphina</taxon>
        <taxon>Nesidiocoris</taxon>
    </lineage>
</organism>
<dbReference type="Proteomes" id="UP001307889">
    <property type="component" value="Chromosome 5"/>
</dbReference>
<keyword evidence="4 6" id="KW-1133">Transmembrane helix</keyword>
<name>A0ABN7AS07_9HEMI</name>
<comment type="similarity">
    <text evidence="2">Belongs to the G-protein coupled receptor 1 family.</text>
</comment>
<evidence type="ECO:0000256" key="6">
    <source>
        <dbReference type="SAM" id="Phobius"/>
    </source>
</evidence>
<dbReference type="Gene3D" id="1.20.1070.10">
    <property type="entry name" value="Rhodopsin 7-helix transmembrane proteins"/>
    <property type="match status" value="1"/>
</dbReference>
<accession>A0ABN7AS07</accession>
<sequence length="376" mass="43264">MDEDWTVEFRDAVRFWCLRVCTPILVIIGLVGNGVTIVVLSRKRMKNSTNIYLTALATTDLFFLLFTLVLSFWHVGFFKSPSFLTLWKMWGTILWFTDACSCMSIWMTVAFTLERYIAVCHPLKGKVLCTESRARKVVLFVVMMSLFITSTTPFEWQGVLEQDGNNSTVARVIETPLARNQTYKFVFHNLWTFILVIVPFSMLLVLNSLLINAVRKSQRYRNTLTEDSRGVSGSIRRPKMSCEEDMYNRGSRRVNPTRKFNREKQENKITMALVSVVCLFLVCQAPTAVVLTIKLFYHPPADTPASNLMLAANNIINVLVQLNATTNFLLYCAMSDKYRETLMMLFCPSYRHRRANTYSSVASFRHSTHVTHTEQL</sequence>
<dbReference type="PANTHER" id="PTHR46641">
    <property type="entry name" value="FMRFAMIDE RECEPTOR-RELATED"/>
    <property type="match status" value="1"/>
</dbReference>
<feature type="transmembrane region" description="Helical" evidence="6">
    <location>
        <begin position="51"/>
        <end position="73"/>
    </location>
</feature>
<dbReference type="SUPFAM" id="SSF81321">
    <property type="entry name" value="Family A G protein-coupled receptor-like"/>
    <property type="match status" value="1"/>
</dbReference>
<feature type="transmembrane region" description="Helical" evidence="6">
    <location>
        <begin position="190"/>
        <end position="211"/>
    </location>
</feature>
<gene>
    <name evidence="8" type="ORF">NTJ_07798</name>
</gene>
<dbReference type="CDD" id="cd14978">
    <property type="entry name" value="7tmA_FMRFamide_R-like"/>
    <property type="match status" value="1"/>
</dbReference>
<dbReference type="PROSITE" id="PS50262">
    <property type="entry name" value="G_PROTEIN_RECEP_F1_2"/>
    <property type="match status" value="1"/>
</dbReference>
<evidence type="ECO:0000256" key="4">
    <source>
        <dbReference type="ARBA" id="ARBA00022989"/>
    </source>
</evidence>